<sequence>MDRRVENGHYPNKQFHLNSNADLFCCTSSGMIRSVSTISTAFAVQNCPKRNPFHDDLFRFITDCVTRHARPGSCANIPPSAAARDASLVARYRVKPSAQSYCVSFGINETASGSRDGGDSISGVSHRCPWRGEREVCLLIVFLGLVQRSSFVYGSEKERVPRHHHHKELIIKCYKQLLAYKLASFLQRCVCAHTSGGVHMASFHARHCFERKKDILCLKGPEKSEEIDVSLTNKGDSYEDESDAIRFAPLSSQKRFPLERETNLPISPAGWLRERCSDQQFSQWQKIRSLNRKKQTKNNRDIFVWTGAATLITTDNKEAISSGNERRDRAASVGQISRSTVTRRQLAPPMIFGFG</sequence>
<proteinExistence type="predicted"/>
<dbReference type="EMBL" id="JAOYFB010000038">
    <property type="protein sequence ID" value="KAK4026187.1"/>
    <property type="molecule type" value="Genomic_DNA"/>
</dbReference>
<dbReference type="Proteomes" id="UP001234178">
    <property type="component" value="Unassembled WGS sequence"/>
</dbReference>
<organism evidence="1 2">
    <name type="scientific">Daphnia magna</name>
    <dbReference type="NCBI Taxonomy" id="35525"/>
    <lineage>
        <taxon>Eukaryota</taxon>
        <taxon>Metazoa</taxon>
        <taxon>Ecdysozoa</taxon>
        <taxon>Arthropoda</taxon>
        <taxon>Crustacea</taxon>
        <taxon>Branchiopoda</taxon>
        <taxon>Diplostraca</taxon>
        <taxon>Cladocera</taxon>
        <taxon>Anomopoda</taxon>
        <taxon>Daphniidae</taxon>
        <taxon>Daphnia</taxon>
    </lineage>
</organism>
<protein>
    <submittedName>
        <fullName evidence="1">Uncharacterized protein</fullName>
    </submittedName>
</protein>
<gene>
    <name evidence="1" type="ORF">OUZ56_015204</name>
</gene>
<reference evidence="1 2" key="1">
    <citation type="journal article" date="2023" name="Nucleic Acids Res.">
        <title>The hologenome of Daphnia magna reveals possible DNA methylation and microbiome-mediated evolution of the host genome.</title>
        <authorList>
            <person name="Chaturvedi A."/>
            <person name="Li X."/>
            <person name="Dhandapani V."/>
            <person name="Marshall H."/>
            <person name="Kissane S."/>
            <person name="Cuenca-Cambronero M."/>
            <person name="Asole G."/>
            <person name="Calvet F."/>
            <person name="Ruiz-Romero M."/>
            <person name="Marangio P."/>
            <person name="Guigo R."/>
            <person name="Rago D."/>
            <person name="Mirbahai L."/>
            <person name="Eastwood N."/>
            <person name="Colbourne J.K."/>
            <person name="Zhou J."/>
            <person name="Mallon E."/>
            <person name="Orsini L."/>
        </authorList>
    </citation>
    <scope>NUCLEOTIDE SEQUENCE [LARGE SCALE GENOMIC DNA]</scope>
    <source>
        <strain evidence="1">LRV0_1</strain>
    </source>
</reference>
<evidence type="ECO:0000313" key="2">
    <source>
        <dbReference type="Proteomes" id="UP001234178"/>
    </source>
</evidence>
<keyword evidence="2" id="KW-1185">Reference proteome</keyword>
<evidence type="ECO:0000313" key="1">
    <source>
        <dbReference type="EMBL" id="KAK4026187.1"/>
    </source>
</evidence>
<name>A0ABR0AM45_9CRUS</name>
<accession>A0ABR0AM45</accession>
<comment type="caution">
    <text evidence="1">The sequence shown here is derived from an EMBL/GenBank/DDBJ whole genome shotgun (WGS) entry which is preliminary data.</text>
</comment>